<dbReference type="RefSeq" id="WP_185965798.1">
    <property type="nucleotide sequence ID" value="NZ_CP045503.2"/>
</dbReference>
<dbReference type="Gene3D" id="3.40.50.2300">
    <property type="match status" value="2"/>
</dbReference>
<gene>
    <name evidence="1" type="ORF">FM038_000820</name>
</gene>
<evidence type="ECO:0000313" key="2">
    <source>
        <dbReference type="Proteomes" id="UP000316416"/>
    </source>
</evidence>
<sequence>MPKGIKHLCLYRLNTLNNSISRFIHPLLLISLMLSLPAWGDENYTVGLAVWSGYEDSVKGFKAGMHQAGLKEGHNVTYLQGESVADKKIQTAVAKRFLEEKVDLVYSLTTPGTSIMKNTLPKDLPIIFSIVTYPADSGLIESFDYSGNNLVGTSNYVPLSNYITLLNLVLPDTKTAAIIHRKGEPNSNIQAANLIRLLKRQKIKVLNLEPSNIEELVELASANAEKVDLFITTTDTLLQGGGEQALIEVSIASQTPILSSNKQGIEAGSTFGPVADFYILGEMAGQKAAQVLLQNMAPTQIKSEVQNPPLFLANPRSIAAVGLTLPLDARQRLTLTED</sequence>
<proteinExistence type="predicted"/>
<name>A0ABX6V0L7_9GAMM</name>
<dbReference type="Pfam" id="PF04392">
    <property type="entry name" value="ABC_sub_bind"/>
    <property type="match status" value="1"/>
</dbReference>
<organism evidence="1 2">
    <name type="scientific">Shewanella eurypsychrophilus</name>
    <dbReference type="NCBI Taxonomy" id="2593656"/>
    <lineage>
        <taxon>Bacteria</taxon>
        <taxon>Pseudomonadati</taxon>
        <taxon>Pseudomonadota</taxon>
        <taxon>Gammaproteobacteria</taxon>
        <taxon>Alteromonadales</taxon>
        <taxon>Shewanellaceae</taxon>
        <taxon>Shewanella</taxon>
    </lineage>
</organism>
<dbReference type="PANTHER" id="PTHR35271">
    <property type="entry name" value="ABC TRANSPORTER, SUBSTRATE-BINDING LIPOPROTEIN-RELATED"/>
    <property type="match status" value="1"/>
</dbReference>
<reference evidence="1" key="1">
    <citation type="submission" date="2021-07" db="EMBL/GenBank/DDBJ databases">
        <title>Shewanella sp. YLB-07 whole genome sequence.</title>
        <authorList>
            <person name="Yu L."/>
        </authorList>
    </citation>
    <scope>NUCLEOTIDE SEQUENCE</scope>
    <source>
        <strain evidence="1">YLB-08</strain>
    </source>
</reference>
<accession>A0ABX6V0L7</accession>
<dbReference type="CDD" id="cd06325">
    <property type="entry name" value="PBP1_ABC_unchar_transporter"/>
    <property type="match status" value="1"/>
</dbReference>
<dbReference type="EMBL" id="CP045503">
    <property type="protein sequence ID" value="QPG56128.2"/>
    <property type="molecule type" value="Genomic_DNA"/>
</dbReference>
<evidence type="ECO:0000313" key="1">
    <source>
        <dbReference type="EMBL" id="QPG56128.2"/>
    </source>
</evidence>
<protein>
    <submittedName>
        <fullName evidence="1">ABC transporter substrate-binding protein</fullName>
    </submittedName>
</protein>
<dbReference type="PANTHER" id="PTHR35271:SF1">
    <property type="entry name" value="ABC TRANSPORTER, SUBSTRATE-BINDING LIPOPROTEIN"/>
    <property type="match status" value="1"/>
</dbReference>
<keyword evidence="2" id="KW-1185">Reference proteome</keyword>
<dbReference type="Proteomes" id="UP000316416">
    <property type="component" value="Chromosome"/>
</dbReference>
<dbReference type="InterPro" id="IPR007487">
    <property type="entry name" value="ABC_transpt-TYRBP-like"/>
</dbReference>